<dbReference type="EMBL" id="JACENC010000206">
    <property type="protein sequence ID" value="MBA4454366.1"/>
    <property type="molecule type" value="Genomic_DNA"/>
</dbReference>
<sequence length="319" mass="35220">MFDKIRNAFSSAAKSLSEKELNEKDIEEILFELEISLHESDVASEVIDQIKSDLKSRLIGTKVNKNEIEKFVKDSLISTISSLFDSAGKVDIFEKIDEKKKSGQPFLVLFVGINGTGKTTSLAKLAYMLQQKKYSVVIAAADTFRAGAIEQLREHTNRLNLKLVAQNYNSDPAAVARDAVLYAKSHKVDCVLIDTAGRMQTSKNLMEQISKITKVVKPDFKIFVGDSLAGNDTVNQAKEFYDHVEFDGSILTKSDADARGGAALSVVKITSTPVLYVGVGQEYPDLKPFDKETFLETVFGSLENVDLQKVEPTPEPEPT</sequence>
<reference evidence="1 2" key="1">
    <citation type="journal article" date="2020" name="Appl. Environ. Microbiol.">
        <title>Genomic Characteristics of a Novel Species of Ammonia-Oxidizing Archaea from the Jiulong River Estuary.</title>
        <authorList>
            <person name="Zou D."/>
            <person name="Wan R."/>
            <person name="Han L."/>
            <person name="Xu M.N."/>
            <person name="Liu Y."/>
            <person name="Liu H."/>
            <person name="Kao S.J."/>
            <person name="Li M."/>
        </authorList>
    </citation>
    <scope>NUCLEOTIDE SEQUENCE [LARGE SCALE GENOMIC DNA]</scope>
    <source>
        <strain evidence="1">W2bin3</strain>
    </source>
</reference>
<accession>A0AC60W422</accession>
<evidence type="ECO:0000313" key="1">
    <source>
        <dbReference type="EMBL" id="MBA4454366.1"/>
    </source>
</evidence>
<name>A0AC60W422_9ARCH</name>
<dbReference type="Proteomes" id="UP000526786">
    <property type="component" value="Unassembled WGS sequence"/>
</dbReference>
<proteinExistence type="predicted"/>
<gene>
    <name evidence="1" type="primary">ftsY</name>
    <name evidence="1" type="ORF">H2B05_05425</name>
</gene>
<comment type="caution">
    <text evidence="1">The sequence shown here is derived from an EMBL/GenBank/DDBJ whole genome shotgun (WGS) entry which is preliminary data.</text>
</comment>
<evidence type="ECO:0000313" key="2">
    <source>
        <dbReference type="Proteomes" id="UP000526786"/>
    </source>
</evidence>
<protein>
    <submittedName>
        <fullName evidence="1">Signal recognition particle-docking protein FtsY</fullName>
    </submittedName>
</protein>
<feature type="non-terminal residue" evidence="1">
    <location>
        <position position="319"/>
    </location>
</feature>
<organism evidence="1 2">
    <name type="scientific">Candidatus Nitrosomaritimum aestuariumsis</name>
    <dbReference type="NCBI Taxonomy" id="3342354"/>
    <lineage>
        <taxon>Archaea</taxon>
        <taxon>Nitrososphaerota</taxon>
        <taxon>Nitrososphaeria</taxon>
        <taxon>Nitrosopumilales</taxon>
        <taxon>Nitrosopumilaceae</taxon>
        <taxon>Candidatus Nitrosomaritimum</taxon>
    </lineage>
</organism>